<dbReference type="EMBL" id="JACIGO010000001">
    <property type="protein sequence ID" value="MBB4288848.1"/>
    <property type="molecule type" value="Genomic_DNA"/>
</dbReference>
<organism evidence="2 3">
    <name type="scientific">Rhizobium leguminosarum</name>
    <dbReference type="NCBI Taxonomy" id="384"/>
    <lineage>
        <taxon>Bacteria</taxon>
        <taxon>Pseudomonadati</taxon>
        <taxon>Pseudomonadota</taxon>
        <taxon>Alphaproteobacteria</taxon>
        <taxon>Hyphomicrobiales</taxon>
        <taxon>Rhizobiaceae</taxon>
        <taxon>Rhizobium/Agrobacterium group</taxon>
        <taxon>Rhizobium</taxon>
    </lineage>
</organism>
<accession>A0AAE2MGD0</accession>
<dbReference type="AlphaFoldDB" id="A0AAE2MGD0"/>
<dbReference type="RefSeq" id="WP_183606023.1">
    <property type="nucleotide sequence ID" value="NZ_JACHAZ010000002.1"/>
</dbReference>
<gene>
    <name evidence="2" type="ORF">GGE16_000864</name>
</gene>
<reference evidence="2 3" key="1">
    <citation type="submission" date="2020-08" db="EMBL/GenBank/DDBJ databases">
        <title>Genomic Encyclopedia of Type Strains, Phase IV (KMG-V): Genome sequencing to study the core and pangenomes of soil and plant-associated prokaryotes.</title>
        <authorList>
            <person name="Whitman W."/>
        </authorList>
    </citation>
    <scope>NUCLEOTIDE SEQUENCE [LARGE SCALE GENOMIC DNA]</scope>
    <source>
        <strain evidence="2 3">SEMIA 415</strain>
    </source>
</reference>
<protein>
    <submittedName>
        <fullName evidence="2">Uncharacterized protein</fullName>
    </submittedName>
</protein>
<dbReference type="Proteomes" id="UP000538507">
    <property type="component" value="Unassembled WGS sequence"/>
</dbReference>
<evidence type="ECO:0000313" key="3">
    <source>
        <dbReference type="Proteomes" id="UP000538507"/>
    </source>
</evidence>
<proteinExistence type="predicted"/>
<evidence type="ECO:0000256" key="1">
    <source>
        <dbReference type="SAM" id="MobiDB-lite"/>
    </source>
</evidence>
<name>A0AAE2MGD0_RHILE</name>
<sequence length="92" mass="10103">MYRHNRHFLALINVPSVADIEGSVVDDAVGDRLRGWTAKSGDRAPVPSWPPCPGASSDAAWKRRRLKQRSSAIRECVKGGRIAAARLVRPDV</sequence>
<feature type="region of interest" description="Disordered" evidence="1">
    <location>
        <begin position="39"/>
        <end position="61"/>
    </location>
</feature>
<comment type="caution">
    <text evidence="2">The sequence shown here is derived from an EMBL/GenBank/DDBJ whole genome shotgun (WGS) entry which is preliminary data.</text>
</comment>
<evidence type="ECO:0000313" key="2">
    <source>
        <dbReference type="EMBL" id="MBB4288848.1"/>
    </source>
</evidence>